<comment type="similarity">
    <text evidence="3">Belongs to the AAA ATPase family. BCS1 subfamily.</text>
</comment>
<protein>
    <recommendedName>
        <fullName evidence="9">AAA+ ATPase domain-containing protein</fullName>
    </recommendedName>
</protein>
<dbReference type="GO" id="GO:0009536">
    <property type="term" value="C:plastid"/>
    <property type="evidence" value="ECO:0007669"/>
    <property type="project" value="UniProtKB-SubCell"/>
</dbReference>
<dbReference type="OrthoDB" id="1287146at2759"/>
<dbReference type="Pfam" id="PF25568">
    <property type="entry name" value="AAA_lid_At3g28540"/>
    <property type="match status" value="1"/>
</dbReference>
<dbReference type="SMART" id="SM00382">
    <property type="entry name" value="AAA"/>
    <property type="match status" value="1"/>
</dbReference>
<dbReference type="AlphaFoldDB" id="A0A484K9I2"/>
<comment type="cofactor">
    <cofactor evidence="1">
        <name>Mg(2+)</name>
        <dbReference type="ChEBI" id="CHEBI:18420"/>
    </cofactor>
</comment>
<dbReference type="SUPFAM" id="SSF52540">
    <property type="entry name" value="P-loop containing nucleoside triphosphate hydrolases"/>
    <property type="match status" value="1"/>
</dbReference>
<evidence type="ECO:0000256" key="5">
    <source>
        <dbReference type="ARBA" id="ARBA00022842"/>
    </source>
</evidence>
<dbReference type="InterPro" id="IPR003959">
    <property type="entry name" value="ATPase_AAA_core"/>
</dbReference>
<feature type="region of interest" description="Disordered" evidence="8">
    <location>
        <begin position="472"/>
        <end position="503"/>
    </location>
</feature>
<keyword evidence="7" id="KW-0067">ATP-binding</keyword>
<dbReference type="CDD" id="cd19510">
    <property type="entry name" value="RecA-like_BCS1"/>
    <property type="match status" value="1"/>
</dbReference>
<accession>A0A484K9I2</accession>
<evidence type="ECO:0000313" key="10">
    <source>
        <dbReference type="EMBL" id="VFQ60484.1"/>
    </source>
</evidence>
<evidence type="ECO:0000256" key="3">
    <source>
        <dbReference type="ARBA" id="ARBA00007448"/>
    </source>
</evidence>
<evidence type="ECO:0000256" key="8">
    <source>
        <dbReference type="SAM" id="MobiDB-lite"/>
    </source>
</evidence>
<dbReference type="PANTHER" id="PTHR23070">
    <property type="entry name" value="BCS1 AAA-TYPE ATPASE"/>
    <property type="match status" value="1"/>
</dbReference>
<comment type="catalytic activity">
    <reaction evidence="6">
        <text>ATP + H2O = ADP + phosphate + H(+)</text>
        <dbReference type="Rhea" id="RHEA:13065"/>
        <dbReference type="ChEBI" id="CHEBI:15377"/>
        <dbReference type="ChEBI" id="CHEBI:15378"/>
        <dbReference type="ChEBI" id="CHEBI:30616"/>
        <dbReference type="ChEBI" id="CHEBI:43474"/>
        <dbReference type="ChEBI" id="CHEBI:456216"/>
    </reaction>
</comment>
<dbReference type="GO" id="GO:0016887">
    <property type="term" value="F:ATP hydrolysis activity"/>
    <property type="evidence" value="ECO:0007669"/>
    <property type="project" value="InterPro"/>
</dbReference>
<keyword evidence="4" id="KW-0378">Hydrolase</keyword>
<organism evidence="10 11">
    <name type="scientific">Cuscuta campestris</name>
    <dbReference type="NCBI Taxonomy" id="132261"/>
    <lineage>
        <taxon>Eukaryota</taxon>
        <taxon>Viridiplantae</taxon>
        <taxon>Streptophyta</taxon>
        <taxon>Embryophyta</taxon>
        <taxon>Tracheophyta</taxon>
        <taxon>Spermatophyta</taxon>
        <taxon>Magnoliopsida</taxon>
        <taxon>eudicotyledons</taxon>
        <taxon>Gunneridae</taxon>
        <taxon>Pentapetalae</taxon>
        <taxon>asterids</taxon>
        <taxon>lamiids</taxon>
        <taxon>Solanales</taxon>
        <taxon>Convolvulaceae</taxon>
        <taxon>Cuscuteae</taxon>
        <taxon>Cuscuta</taxon>
        <taxon>Cuscuta subgen. Grammica</taxon>
        <taxon>Cuscuta sect. Cleistogrammica</taxon>
    </lineage>
</organism>
<keyword evidence="11" id="KW-1185">Reference proteome</keyword>
<proteinExistence type="inferred from homology"/>
<dbReference type="PROSITE" id="PS00674">
    <property type="entry name" value="AAA"/>
    <property type="match status" value="1"/>
</dbReference>
<evidence type="ECO:0000259" key="9">
    <source>
        <dbReference type="SMART" id="SM00382"/>
    </source>
</evidence>
<evidence type="ECO:0000256" key="4">
    <source>
        <dbReference type="ARBA" id="ARBA00022801"/>
    </source>
</evidence>
<keyword evidence="5" id="KW-0460">Magnesium</keyword>
<dbReference type="Gene3D" id="3.40.50.300">
    <property type="entry name" value="P-loop containing nucleotide triphosphate hydrolases"/>
    <property type="match status" value="1"/>
</dbReference>
<name>A0A484K9I2_9ASTE</name>
<dbReference type="InterPro" id="IPR025753">
    <property type="entry name" value="AAA_N_dom"/>
</dbReference>
<dbReference type="GO" id="GO:0006950">
    <property type="term" value="P:response to stress"/>
    <property type="evidence" value="ECO:0007669"/>
    <property type="project" value="UniProtKB-ARBA"/>
</dbReference>
<dbReference type="Pfam" id="PF00004">
    <property type="entry name" value="AAA"/>
    <property type="match status" value="1"/>
</dbReference>
<feature type="domain" description="AAA+ ATPase" evidence="9">
    <location>
        <begin position="245"/>
        <end position="404"/>
    </location>
</feature>
<dbReference type="Pfam" id="PF14363">
    <property type="entry name" value="AAA_assoc"/>
    <property type="match status" value="1"/>
</dbReference>
<dbReference type="InterPro" id="IPR027417">
    <property type="entry name" value="P-loop_NTPase"/>
</dbReference>
<keyword evidence="7" id="KW-0547">Nucleotide-binding</keyword>
<evidence type="ECO:0000313" key="11">
    <source>
        <dbReference type="Proteomes" id="UP000595140"/>
    </source>
</evidence>
<evidence type="ECO:0000256" key="2">
    <source>
        <dbReference type="ARBA" id="ARBA00004474"/>
    </source>
</evidence>
<gene>
    <name evidence="10" type="ORF">CCAM_LOCUS2260</name>
</gene>
<dbReference type="InterPro" id="IPR058017">
    <property type="entry name" value="At3g28540-like_C"/>
</dbReference>
<evidence type="ECO:0000256" key="1">
    <source>
        <dbReference type="ARBA" id="ARBA00001946"/>
    </source>
</evidence>
<dbReference type="InterPro" id="IPR003960">
    <property type="entry name" value="ATPase_AAA_CS"/>
</dbReference>
<dbReference type="InterPro" id="IPR050747">
    <property type="entry name" value="Mitochondrial_chaperone_BCS1"/>
</dbReference>
<dbReference type="GO" id="GO:0005524">
    <property type="term" value="F:ATP binding"/>
    <property type="evidence" value="ECO:0007669"/>
    <property type="project" value="UniProtKB-KW"/>
</dbReference>
<evidence type="ECO:0000256" key="6">
    <source>
        <dbReference type="ARBA" id="ARBA00049360"/>
    </source>
</evidence>
<evidence type="ECO:0000256" key="7">
    <source>
        <dbReference type="RuleBase" id="RU003651"/>
    </source>
</evidence>
<dbReference type="Gene3D" id="6.10.280.40">
    <property type="match status" value="1"/>
</dbReference>
<dbReference type="EMBL" id="OOIL02000115">
    <property type="protein sequence ID" value="VFQ60484.1"/>
    <property type="molecule type" value="Genomic_DNA"/>
</dbReference>
<dbReference type="Proteomes" id="UP000595140">
    <property type="component" value="Unassembled WGS sequence"/>
</dbReference>
<dbReference type="InterPro" id="IPR003593">
    <property type="entry name" value="AAA+_ATPase"/>
</dbReference>
<reference evidence="10 11" key="1">
    <citation type="submission" date="2018-04" db="EMBL/GenBank/DDBJ databases">
        <authorList>
            <person name="Vogel A."/>
        </authorList>
    </citation>
    <scope>NUCLEOTIDE SEQUENCE [LARGE SCALE GENOMIC DNA]</scope>
</reference>
<sequence length="503" mass="58340">MEMVMEDVWSKLGPSLATFMFIWTLCEKCFPERLREYFTSRCKKMYTFFFNPYVQITFHEFEAEELFDRSRVFLAVERYLGHISARNANSFIAKPAKDSCRPVVLSMGNQQEVADVFNGVVKVWWSSEQITSSQQSFSFFYPRNDEKRCFHLRFHGKDRDVVMESYLRHVLAEGEAIQARERKLKLYTNNKSDEWRGSRWSHVIFKHPSNFDTLAMDPTRKQEIVDELLNFKDSKEYYAKVGKAWKRGYLLHGPPGTGKSSMIAAMATLLQYDVYDLELTAVRDNNELRRLLIDTAGKSIIVIEDIDCSLDLTGQREKSEEDEEEEKDPINKDLIINNGVQKKEKKKKESEVTLSGLLNAIDGLWSAIGEERIIIFTTNHVEKLDPALIRRGRMDHHIEMSYCCFEAFKVLAKNYLDIGDDDSHPLFPEIRRLLGETKTTPADVAENMMPKSAREKADACLERLVKALETAKEEEKRANTVKEEEAHCKKKKQEANDLKKSET</sequence>
<comment type="subcellular location">
    <subcellularLocation>
        <location evidence="2">Plastid</location>
    </subcellularLocation>
</comment>